<dbReference type="SMART" id="SM00239">
    <property type="entry name" value="C2"/>
    <property type="match status" value="1"/>
</dbReference>
<dbReference type="SUPFAM" id="SSF49562">
    <property type="entry name" value="C2 domain (Calcium/lipid-binding domain, CaLB)"/>
    <property type="match status" value="1"/>
</dbReference>
<dbReference type="PANTHER" id="PTHR32246">
    <property type="entry name" value="INGRESSION PROTEIN FIC1"/>
    <property type="match status" value="1"/>
</dbReference>
<dbReference type="PANTHER" id="PTHR32246:SF173">
    <property type="entry name" value="C2 DOMAIN-CONTAINING PROTEIN"/>
    <property type="match status" value="1"/>
</dbReference>
<proteinExistence type="predicted"/>
<gene>
    <name evidence="2" type="ORF">HPP92_001153</name>
</gene>
<comment type="caution">
    <text evidence="2">The sequence shown here is derived from an EMBL/GenBank/DDBJ whole genome shotgun (WGS) entry which is preliminary data.</text>
</comment>
<organism evidence="2 3">
    <name type="scientific">Vanilla planifolia</name>
    <name type="common">Vanilla</name>
    <dbReference type="NCBI Taxonomy" id="51239"/>
    <lineage>
        <taxon>Eukaryota</taxon>
        <taxon>Viridiplantae</taxon>
        <taxon>Streptophyta</taxon>
        <taxon>Embryophyta</taxon>
        <taxon>Tracheophyta</taxon>
        <taxon>Spermatophyta</taxon>
        <taxon>Magnoliopsida</taxon>
        <taxon>Liliopsida</taxon>
        <taxon>Asparagales</taxon>
        <taxon>Orchidaceae</taxon>
        <taxon>Vanilloideae</taxon>
        <taxon>Vanilleae</taxon>
        <taxon>Vanilla</taxon>
    </lineage>
</organism>
<evidence type="ECO:0000313" key="3">
    <source>
        <dbReference type="Proteomes" id="UP000639772"/>
    </source>
</evidence>
<name>A0A835RZC6_VANPL</name>
<evidence type="ECO:0000259" key="1">
    <source>
        <dbReference type="PROSITE" id="PS50004"/>
    </source>
</evidence>
<dbReference type="Pfam" id="PF00168">
    <property type="entry name" value="C2"/>
    <property type="match status" value="1"/>
</dbReference>
<dbReference type="CDD" id="cd04051">
    <property type="entry name" value="C2_SRC2_like"/>
    <property type="match status" value="1"/>
</dbReference>
<dbReference type="AlphaFoldDB" id="A0A835RZC6"/>
<dbReference type="Gene3D" id="2.60.40.150">
    <property type="entry name" value="C2 domain"/>
    <property type="match status" value="1"/>
</dbReference>
<dbReference type="GO" id="GO:0006952">
    <property type="term" value="P:defense response"/>
    <property type="evidence" value="ECO:0007669"/>
    <property type="project" value="InterPro"/>
</dbReference>
<evidence type="ECO:0000313" key="2">
    <source>
        <dbReference type="EMBL" id="KAG0501081.1"/>
    </source>
</evidence>
<dbReference type="InterPro" id="IPR000008">
    <property type="entry name" value="C2_dom"/>
</dbReference>
<dbReference type="OrthoDB" id="270970at2759"/>
<dbReference type="EMBL" id="JADCNM010000001">
    <property type="protein sequence ID" value="KAG0501081.1"/>
    <property type="molecule type" value="Genomic_DNA"/>
</dbReference>
<reference evidence="2 3" key="1">
    <citation type="journal article" date="2020" name="Nat. Food">
        <title>A phased Vanilla planifolia genome enables genetic improvement of flavour and production.</title>
        <authorList>
            <person name="Hasing T."/>
            <person name="Tang H."/>
            <person name="Brym M."/>
            <person name="Khazi F."/>
            <person name="Huang T."/>
            <person name="Chambers A.H."/>
        </authorList>
    </citation>
    <scope>NUCLEOTIDE SEQUENCE [LARGE SCALE GENOMIC DNA]</scope>
    <source>
        <tissue evidence="2">Leaf</tissue>
    </source>
</reference>
<dbReference type="InterPro" id="IPR035892">
    <property type="entry name" value="C2_domain_sf"/>
</dbReference>
<protein>
    <recommendedName>
        <fullName evidence="1">C2 domain-containing protein</fullName>
    </recommendedName>
</protein>
<sequence>MAYRALDLTLMSAKDLKSVNLFTPMRVYAIVSLSSDGPRSRQRIAPDRDGGCNPNWNTTLQFTVPAGDSGSLILRIILRAERFLGDRDVGFVHIPLLGLVAAAAPQFLSYQVRRPLSGKPKGVLNLAYKLSDPIVPPPVYPPPPFPSAVPEADKDHREPMTAFPAPYSILPPVYPPVGYYAGYPPYGHGAPAPQMPYVYGPPIQNGYATPAPAAVRATKKGGAGIGVAAGVMGGALGGLLIGDLISNAAAYEAGIGDGLDL</sequence>
<dbReference type="PROSITE" id="PS50004">
    <property type="entry name" value="C2"/>
    <property type="match status" value="1"/>
</dbReference>
<dbReference type="InterPro" id="IPR044750">
    <property type="entry name" value="C2_SRC2/BAP"/>
</dbReference>
<feature type="domain" description="C2" evidence="1">
    <location>
        <begin position="1"/>
        <end position="110"/>
    </location>
</feature>
<dbReference type="Proteomes" id="UP000639772">
    <property type="component" value="Chromosome 1"/>
</dbReference>
<accession>A0A835RZC6</accession>